<evidence type="ECO:0000256" key="1">
    <source>
        <dbReference type="SAM" id="MobiDB-lite"/>
    </source>
</evidence>
<accession>A0A7S4MJY2</accession>
<evidence type="ECO:0000259" key="2">
    <source>
        <dbReference type="PROSITE" id="PS51382"/>
    </source>
</evidence>
<reference evidence="3" key="1">
    <citation type="submission" date="2021-01" db="EMBL/GenBank/DDBJ databases">
        <authorList>
            <person name="Corre E."/>
            <person name="Pelletier E."/>
            <person name="Niang G."/>
            <person name="Scheremetjew M."/>
            <person name="Finn R."/>
            <person name="Kale V."/>
            <person name="Holt S."/>
            <person name="Cochrane G."/>
            <person name="Meng A."/>
            <person name="Brown T."/>
            <person name="Cohen L."/>
        </authorList>
    </citation>
    <scope>NUCLEOTIDE SEQUENCE</scope>
    <source>
        <strain evidence="3">UIO037</strain>
    </source>
</reference>
<feature type="compositionally biased region" description="Low complexity" evidence="1">
    <location>
        <begin position="195"/>
        <end position="207"/>
    </location>
</feature>
<sequence length="221" mass="24808">MKFGKLLRGTVDARMPQWREHVLQYKSLKQLIRQSMDQQARGASSEELVAAFTQLLDAEVGRVNNFYMDRIEEGVIILSALRQQGDGVVAAAAASIGLGLVEQRHACKQSLVTFHLNLLILQNYVALNFMAISKILKKWDKKLQLPLRTDYINAIVELPFYQCQSLGQLVEEAEKLFADLDAPAPIQMAPPQGSGRQAQRQPGQDQPQWRHQPGQLQAAFS</sequence>
<dbReference type="AlphaFoldDB" id="A0A7S4MJY2"/>
<dbReference type="InterPro" id="IPR031142">
    <property type="entry name" value="SPX_prot"/>
</dbReference>
<dbReference type="GO" id="GO:0016036">
    <property type="term" value="P:cellular response to phosphate starvation"/>
    <property type="evidence" value="ECO:0007669"/>
    <property type="project" value="InterPro"/>
</dbReference>
<protein>
    <recommendedName>
        <fullName evidence="2">SPX domain-containing protein</fullName>
    </recommendedName>
</protein>
<gene>
    <name evidence="3" type="ORF">CPOL0286_LOCUS10208</name>
</gene>
<dbReference type="InterPro" id="IPR004331">
    <property type="entry name" value="SPX_dom"/>
</dbReference>
<dbReference type="EMBL" id="HBKO01022558">
    <property type="protein sequence ID" value="CAE2226514.1"/>
    <property type="molecule type" value="Transcribed_RNA"/>
</dbReference>
<dbReference type="Pfam" id="PF03105">
    <property type="entry name" value="SPX"/>
    <property type="match status" value="1"/>
</dbReference>
<proteinExistence type="predicted"/>
<dbReference type="PANTHER" id="PTHR45978:SF7">
    <property type="entry name" value="SPX DOMAIN-CONTAINING PROTEIN 4"/>
    <property type="match status" value="1"/>
</dbReference>
<evidence type="ECO:0000313" key="3">
    <source>
        <dbReference type="EMBL" id="CAE2226514.1"/>
    </source>
</evidence>
<name>A0A7S4MJY2_9EUKA</name>
<dbReference type="PROSITE" id="PS51382">
    <property type="entry name" value="SPX"/>
    <property type="match status" value="1"/>
</dbReference>
<organism evidence="3">
    <name type="scientific">Prymnesium polylepis</name>
    <dbReference type="NCBI Taxonomy" id="72548"/>
    <lineage>
        <taxon>Eukaryota</taxon>
        <taxon>Haptista</taxon>
        <taxon>Haptophyta</taxon>
        <taxon>Prymnesiophyceae</taxon>
        <taxon>Prymnesiales</taxon>
        <taxon>Prymnesiaceae</taxon>
        <taxon>Prymnesium</taxon>
    </lineage>
</organism>
<feature type="domain" description="SPX" evidence="2">
    <location>
        <begin position="1"/>
        <end position="153"/>
    </location>
</feature>
<feature type="region of interest" description="Disordered" evidence="1">
    <location>
        <begin position="185"/>
        <end position="221"/>
    </location>
</feature>
<dbReference type="PANTHER" id="PTHR45978">
    <property type="entry name" value="SPX DOMAIN-CONTAINING PROTEIN 3"/>
    <property type="match status" value="1"/>
</dbReference>